<evidence type="ECO:0000313" key="3">
    <source>
        <dbReference type="Proteomes" id="UP001165367"/>
    </source>
</evidence>
<dbReference type="Gene3D" id="3.40.1660.10">
    <property type="entry name" value="EreA-like (biosynthetic domain)"/>
    <property type="match status" value="2"/>
</dbReference>
<feature type="chain" id="PRO_5047331822" evidence="1">
    <location>
        <begin position="19"/>
        <end position="416"/>
    </location>
</feature>
<accession>A0ABS9KLJ5</accession>
<evidence type="ECO:0000256" key="1">
    <source>
        <dbReference type="SAM" id="SignalP"/>
    </source>
</evidence>
<dbReference type="Pfam" id="PF05139">
    <property type="entry name" value="Erythro_esteras"/>
    <property type="match status" value="1"/>
</dbReference>
<dbReference type="InterPro" id="IPR007815">
    <property type="entry name" value="Emycin_Estase"/>
</dbReference>
<dbReference type="SUPFAM" id="SSF159501">
    <property type="entry name" value="EreA/ChaN-like"/>
    <property type="match status" value="1"/>
</dbReference>
<keyword evidence="3" id="KW-1185">Reference proteome</keyword>
<keyword evidence="1" id="KW-0732">Signal</keyword>
<sequence>MKAIIFLLLLIVISESKAQTDIRKFIEANTKVIRSIDVTDTDFSDLEVIGEAIGDAQIVSLGEQDHGDAPTFEAKARLIRYLHEKKGFDVIAFESDFYGLLFAQDEASAKRESPMKLMKGNVFSIWTDCIECSSVFSYIDSSYNTSSPIAVTGFDSQLHGAYRRKNYPGDMRALLEKAGSRFTGKIVPLFDYISRYYPLHSGKVIPADSLLYFDRLLDSIAIELKPFPDSSRVKILVQSVKAYTRQHIFFGNNSYPAASSARDRQMAANFLWLYRYKYAGRKIIIWAHNYHIAKNAYDAFPTNKYGRHYAMGDELGKVLKDSMYVLGFTSYKGTAGRVFVKPFKVSKPAKNGIENWMASKREPFAFVDLKSYRQANPAEKPVFFMKGKFHTNAEAQWADVFDGVFYIRDMFHCTKR</sequence>
<dbReference type="CDD" id="cd14728">
    <property type="entry name" value="Ere-like"/>
    <property type="match status" value="1"/>
</dbReference>
<comment type="caution">
    <text evidence="2">The sequence shown here is derived from an EMBL/GenBank/DDBJ whole genome shotgun (WGS) entry which is preliminary data.</text>
</comment>
<dbReference type="PANTHER" id="PTHR31299">
    <property type="entry name" value="ESTERASE, PUTATIVE (AFU_ORTHOLOGUE AFUA_1G05850)-RELATED"/>
    <property type="match status" value="1"/>
</dbReference>
<dbReference type="EMBL" id="JAKLTR010000002">
    <property type="protein sequence ID" value="MCG2613194.1"/>
    <property type="molecule type" value="Genomic_DNA"/>
</dbReference>
<dbReference type="RefSeq" id="WP_237868423.1">
    <property type="nucleotide sequence ID" value="NZ_JAKLTR010000002.1"/>
</dbReference>
<organism evidence="2 3">
    <name type="scientific">Terrimonas ginsenosidimutans</name>
    <dbReference type="NCBI Taxonomy" id="2908004"/>
    <lineage>
        <taxon>Bacteria</taxon>
        <taxon>Pseudomonadati</taxon>
        <taxon>Bacteroidota</taxon>
        <taxon>Chitinophagia</taxon>
        <taxon>Chitinophagales</taxon>
        <taxon>Chitinophagaceae</taxon>
        <taxon>Terrimonas</taxon>
    </lineage>
</organism>
<gene>
    <name evidence="2" type="ORF">LZZ85_02845</name>
</gene>
<protein>
    <submittedName>
        <fullName evidence="2">Erythromycin esterase family protein</fullName>
    </submittedName>
</protein>
<name>A0ABS9KLJ5_9BACT</name>
<dbReference type="InterPro" id="IPR052036">
    <property type="entry name" value="Hydrolase/PRTase-associated"/>
</dbReference>
<feature type="signal peptide" evidence="1">
    <location>
        <begin position="1"/>
        <end position="18"/>
    </location>
</feature>
<reference evidence="2" key="1">
    <citation type="submission" date="2022-01" db="EMBL/GenBank/DDBJ databases">
        <authorList>
            <person name="Jo J.-H."/>
            <person name="Im W.-T."/>
        </authorList>
    </citation>
    <scope>NUCLEOTIDE SEQUENCE</scope>
    <source>
        <strain evidence="2">NA20</strain>
    </source>
</reference>
<dbReference type="PANTHER" id="PTHR31299:SF0">
    <property type="entry name" value="ESTERASE, PUTATIVE (AFU_ORTHOLOGUE AFUA_1G05850)-RELATED"/>
    <property type="match status" value="1"/>
</dbReference>
<proteinExistence type="predicted"/>
<evidence type="ECO:0000313" key="2">
    <source>
        <dbReference type="EMBL" id="MCG2613194.1"/>
    </source>
</evidence>
<dbReference type="Proteomes" id="UP001165367">
    <property type="component" value="Unassembled WGS sequence"/>
</dbReference>